<protein>
    <recommendedName>
        <fullName evidence="4">TPM domain-containing protein</fullName>
    </recommendedName>
</protein>
<accession>A0ABS4KA15</accession>
<organism evidence="5 6">
    <name type="scientific">Clostridium punense</name>
    <dbReference type="NCBI Taxonomy" id="1054297"/>
    <lineage>
        <taxon>Bacteria</taxon>
        <taxon>Bacillati</taxon>
        <taxon>Bacillota</taxon>
        <taxon>Clostridia</taxon>
        <taxon>Eubacteriales</taxon>
        <taxon>Clostridiaceae</taxon>
        <taxon>Clostridium</taxon>
    </lineage>
</organism>
<feature type="signal peptide" evidence="3">
    <location>
        <begin position="1"/>
        <end position="25"/>
    </location>
</feature>
<evidence type="ECO:0000256" key="2">
    <source>
        <dbReference type="SAM" id="Phobius"/>
    </source>
</evidence>
<gene>
    <name evidence="5" type="ORF">J2Z44_004050</name>
</gene>
<keyword evidence="6" id="KW-1185">Reference proteome</keyword>
<feature type="transmembrane region" description="Helical" evidence="2">
    <location>
        <begin position="188"/>
        <end position="208"/>
    </location>
</feature>
<dbReference type="PANTHER" id="PTHR30373">
    <property type="entry name" value="UPF0603 PROTEIN YGCG"/>
    <property type="match status" value="1"/>
</dbReference>
<name>A0ABS4KA15_9CLOT</name>
<sequence>MFKKVSAMVLVFIFLLLTPAIKVSAATEEKNVKDYINLLQDSEAKEIQTMIESVKKELNFDVVVVTTKDTKGKSSRDFADDYYDKNGFGVGSDHSGILLLINMEKREAWISSKGKAIEIFTDGRIKDMVKQVNNELGKKNYGSGCKVFVKAVENYGKLGVPKGQKTSKDPSAPKEPYLKRVVRMIKFFPVYLAALGIALVATIIASLSSKGKVTINNRTYEGGSFKLLDSRDDFIREAISRTKIETSSNSDNNSSTHTSSSGETHGGGGGSF</sequence>
<evidence type="ECO:0000256" key="3">
    <source>
        <dbReference type="SAM" id="SignalP"/>
    </source>
</evidence>
<evidence type="ECO:0000313" key="5">
    <source>
        <dbReference type="EMBL" id="MBP2024195.1"/>
    </source>
</evidence>
<feature type="compositionally biased region" description="Low complexity" evidence="1">
    <location>
        <begin position="245"/>
        <end position="263"/>
    </location>
</feature>
<keyword evidence="2" id="KW-0812">Transmembrane</keyword>
<evidence type="ECO:0000256" key="1">
    <source>
        <dbReference type="SAM" id="MobiDB-lite"/>
    </source>
</evidence>
<feature type="domain" description="TPM" evidence="4">
    <location>
        <begin position="32"/>
        <end position="154"/>
    </location>
</feature>
<keyword evidence="2" id="KW-1133">Transmembrane helix</keyword>
<comment type="caution">
    <text evidence="5">The sequence shown here is derived from an EMBL/GenBank/DDBJ whole genome shotgun (WGS) entry which is preliminary data.</text>
</comment>
<dbReference type="Proteomes" id="UP001519308">
    <property type="component" value="Unassembled WGS sequence"/>
</dbReference>
<evidence type="ECO:0000313" key="6">
    <source>
        <dbReference type="Proteomes" id="UP001519308"/>
    </source>
</evidence>
<keyword evidence="2" id="KW-0472">Membrane</keyword>
<dbReference type="EMBL" id="JAGGLL010000053">
    <property type="protein sequence ID" value="MBP2024195.1"/>
    <property type="molecule type" value="Genomic_DNA"/>
</dbReference>
<keyword evidence="3" id="KW-0732">Signal</keyword>
<dbReference type="PANTHER" id="PTHR30373:SF2">
    <property type="entry name" value="UPF0603 PROTEIN YGCG"/>
    <property type="match status" value="1"/>
</dbReference>
<evidence type="ECO:0000259" key="4">
    <source>
        <dbReference type="Pfam" id="PF04536"/>
    </source>
</evidence>
<feature type="region of interest" description="Disordered" evidence="1">
    <location>
        <begin position="245"/>
        <end position="272"/>
    </location>
</feature>
<dbReference type="Gene3D" id="3.10.310.50">
    <property type="match status" value="1"/>
</dbReference>
<proteinExistence type="predicted"/>
<dbReference type="Pfam" id="PF04536">
    <property type="entry name" value="TPM_phosphatase"/>
    <property type="match status" value="1"/>
</dbReference>
<feature type="chain" id="PRO_5045835698" description="TPM domain-containing protein" evidence="3">
    <location>
        <begin position="26"/>
        <end position="272"/>
    </location>
</feature>
<reference evidence="5 6" key="1">
    <citation type="submission" date="2021-03" db="EMBL/GenBank/DDBJ databases">
        <title>Genomic Encyclopedia of Type Strains, Phase IV (KMG-IV): sequencing the most valuable type-strain genomes for metagenomic binning, comparative biology and taxonomic classification.</title>
        <authorList>
            <person name="Goeker M."/>
        </authorList>
    </citation>
    <scope>NUCLEOTIDE SEQUENCE [LARGE SCALE GENOMIC DNA]</scope>
    <source>
        <strain evidence="5 6">DSM 28650</strain>
    </source>
</reference>
<dbReference type="InterPro" id="IPR007621">
    <property type="entry name" value="TPM_dom"/>
</dbReference>